<name>A0ABQ9VDV6_SAGOE</name>
<sequence length="96" mass="11047">KGPGKRRGPTIKISGVQVNVKSIIQHEEEFEMLHKSIPVDPEEKKKYCLTCRVKAAHFDVEWGVEDDSRLLLGIYEHGYGNWELIKTDPELKLTDK</sequence>
<dbReference type="InterPro" id="IPR009057">
    <property type="entry name" value="Homeodomain-like_sf"/>
</dbReference>
<dbReference type="InterPro" id="IPR056302">
    <property type="entry name" value="CHD1-2/Hrp3_HTH"/>
</dbReference>
<feature type="domain" description="ATP-dependent helicase CHD1-2/hrp3 HTH" evidence="1">
    <location>
        <begin position="42"/>
        <end position="96"/>
    </location>
</feature>
<feature type="non-terminal residue" evidence="2">
    <location>
        <position position="1"/>
    </location>
</feature>
<dbReference type="SUPFAM" id="SSF46689">
    <property type="entry name" value="Homeodomain-like"/>
    <property type="match status" value="1"/>
</dbReference>
<comment type="caution">
    <text evidence="2">The sequence shown here is derived from an EMBL/GenBank/DDBJ whole genome shotgun (WGS) entry which is preliminary data.</text>
</comment>
<dbReference type="Proteomes" id="UP001266305">
    <property type="component" value="Unassembled WGS sequence"/>
</dbReference>
<reference evidence="2 3" key="1">
    <citation type="submission" date="2023-05" db="EMBL/GenBank/DDBJ databases">
        <title>B98-5 Cell Line De Novo Hybrid Assembly: An Optical Mapping Approach.</title>
        <authorList>
            <person name="Kananen K."/>
            <person name="Auerbach J.A."/>
            <person name="Kautto E."/>
            <person name="Blachly J.S."/>
        </authorList>
    </citation>
    <scope>NUCLEOTIDE SEQUENCE [LARGE SCALE GENOMIC DNA]</scope>
    <source>
        <strain evidence="2">B95-8</strain>
        <tissue evidence="2">Cell line</tissue>
    </source>
</reference>
<accession>A0ABQ9VDV6</accession>
<feature type="non-terminal residue" evidence="2">
    <location>
        <position position="96"/>
    </location>
</feature>
<protein>
    <submittedName>
        <fullName evidence="2">Choline dehydrogenase 2</fullName>
    </submittedName>
</protein>
<proteinExistence type="predicted"/>
<dbReference type="EMBL" id="JASSZA010000006">
    <property type="protein sequence ID" value="KAK2107549.1"/>
    <property type="molecule type" value="Genomic_DNA"/>
</dbReference>
<gene>
    <name evidence="2" type="primary">CHD2_7</name>
    <name evidence="2" type="ORF">P7K49_012714</name>
</gene>
<evidence type="ECO:0000313" key="2">
    <source>
        <dbReference type="EMBL" id="KAK2107549.1"/>
    </source>
</evidence>
<organism evidence="2 3">
    <name type="scientific">Saguinus oedipus</name>
    <name type="common">Cotton-top tamarin</name>
    <name type="synonym">Oedipomidas oedipus</name>
    <dbReference type="NCBI Taxonomy" id="9490"/>
    <lineage>
        <taxon>Eukaryota</taxon>
        <taxon>Metazoa</taxon>
        <taxon>Chordata</taxon>
        <taxon>Craniata</taxon>
        <taxon>Vertebrata</taxon>
        <taxon>Euteleostomi</taxon>
        <taxon>Mammalia</taxon>
        <taxon>Eutheria</taxon>
        <taxon>Euarchontoglires</taxon>
        <taxon>Primates</taxon>
        <taxon>Haplorrhini</taxon>
        <taxon>Platyrrhini</taxon>
        <taxon>Cebidae</taxon>
        <taxon>Callitrichinae</taxon>
        <taxon>Saguinus</taxon>
    </lineage>
</organism>
<evidence type="ECO:0000313" key="3">
    <source>
        <dbReference type="Proteomes" id="UP001266305"/>
    </source>
</evidence>
<dbReference type="Pfam" id="PF23588">
    <property type="entry name" value="HTH_CHD1_Hrp3"/>
    <property type="match status" value="1"/>
</dbReference>
<evidence type="ECO:0000259" key="1">
    <source>
        <dbReference type="Pfam" id="PF23588"/>
    </source>
</evidence>
<dbReference type="Gene3D" id="1.10.10.60">
    <property type="entry name" value="Homeodomain-like"/>
    <property type="match status" value="1"/>
</dbReference>
<keyword evidence="3" id="KW-1185">Reference proteome</keyword>